<evidence type="ECO:0000256" key="3">
    <source>
        <dbReference type="ARBA" id="ARBA00022694"/>
    </source>
</evidence>
<dbReference type="OrthoDB" id="17948at2759"/>
<feature type="compositionally biased region" description="Basic and acidic residues" evidence="4">
    <location>
        <begin position="251"/>
        <end position="260"/>
    </location>
</feature>
<organism evidence="5 6">
    <name type="scientific">Ramularia collo-cygni</name>
    <dbReference type="NCBI Taxonomy" id="112498"/>
    <lineage>
        <taxon>Eukaryota</taxon>
        <taxon>Fungi</taxon>
        <taxon>Dikarya</taxon>
        <taxon>Ascomycota</taxon>
        <taxon>Pezizomycotina</taxon>
        <taxon>Dothideomycetes</taxon>
        <taxon>Dothideomycetidae</taxon>
        <taxon>Mycosphaerellales</taxon>
        <taxon>Mycosphaerellaceae</taxon>
        <taxon>Ramularia</taxon>
    </lineage>
</organism>
<dbReference type="GO" id="GO:0008033">
    <property type="term" value="P:tRNA processing"/>
    <property type="evidence" value="ECO:0007669"/>
    <property type="project" value="UniProtKB-KW"/>
</dbReference>
<sequence>MFYDLSIPYSPTDVTLPSTLAFAAELGYNIIALNISLSGTLPAEIRCQIPANISSPSPRLQILRRVTLTLTTAHPNSRLTQLGQQYDVLALRPIDERTLQLACSSLDCDIISLDLSQRLGYFFKYKMLSEAIKAGKRIEICYAQGIMGDAQARRNVISNATQLIRATRGRGILISSESAVGAAGLRGPWDVVNLAAVWGLGQERGVEAIGKEARSVVVQAQLKRTGYRGVVDVVEGGEKPAVVEVVEKVKEKKKNGDKAQKNGGQKRKAEDEGVTNGEQPLSNRQRKKLAHEAKVLAAKENAGDISISAGNGNGGAG</sequence>
<dbReference type="EMBL" id="FJUY01000007">
    <property type="protein sequence ID" value="CZT19162.1"/>
    <property type="molecule type" value="Genomic_DNA"/>
</dbReference>
<dbReference type="STRING" id="112498.A0A2D3UQI6"/>
<dbReference type="GeneID" id="35600176"/>
<keyword evidence="6" id="KW-1185">Reference proteome</keyword>
<dbReference type="GO" id="GO:0005655">
    <property type="term" value="C:nucleolar ribonuclease P complex"/>
    <property type="evidence" value="ECO:0007669"/>
    <property type="project" value="TreeGrafter"/>
</dbReference>
<dbReference type="GO" id="GO:0003723">
    <property type="term" value="F:RNA binding"/>
    <property type="evidence" value="ECO:0007669"/>
    <property type="project" value="TreeGrafter"/>
</dbReference>
<evidence type="ECO:0000313" key="5">
    <source>
        <dbReference type="EMBL" id="CZT19162.1"/>
    </source>
</evidence>
<feature type="region of interest" description="Disordered" evidence="4">
    <location>
        <begin position="251"/>
        <end position="295"/>
    </location>
</feature>
<dbReference type="InterPro" id="IPR002738">
    <property type="entry name" value="RNase_P_p30"/>
</dbReference>
<evidence type="ECO:0000256" key="4">
    <source>
        <dbReference type="SAM" id="MobiDB-lite"/>
    </source>
</evidence>
<dbReference type="RefSeq" id="XP_023626052.1">
    <property type="nucleotide sequence ID" value="XM_023770284.1"/>
</dbReference>
<evidence type="ECO:0000256" key="2">
    <source>
        <dbReference type="ARBA" id="ARBA00007331"/>
    </source>
</evidence>
<dbReference type="AlphaFoldDB" id="A0A2D3UQI6"/>
<comment type="similarity">
    <text evidence="2">Belongs to the eukaryotic/archaeal RNase P protein component 3 family.</text>
</comment>
<dbReference type="InterPro" id="IPR016195">
    <property type="entry name" value="Pol/histidinol_Pase-like"/>
</dbReference>
<comment type="subcellular location">
    <subcellularLocation>
        <location evidence="1">Nucleus</location>
    </subcellularLocation>
</comment>
<keyword evidence="3" id="KW-0819">tRNA processing</keyword>
<proteinExistence type="inferred from homology"/>
<name>A0A2D3UQI6_9PEZI</name>
<dbReference type="PANTHER" id="PTHR13031:SF0">
    <property type="entry name" value="RIBONUCLEASE P PROTEIN SUBUNIT P30"/>
    <property type="match status" value="1"/>
</dbReference>
<accession>A0A2D3UQI6</accession>
<gene>
    <name evidence="5" type="ORF">RCC_05008</name>
</gene>
<dbReference type="SUPFAM" id="SSF89550">
    <property type="entry name" value="PHP domain-like"/>
    <property type="match status" value="1"/>
</dbReference>
<evidence type="ECO:0000256" key="1">
    <source>
        <dbReference type="ARBA" id="ARBA00004123"/>
    </source>
</evidence>
<dbReference type="Proteomes" id="UP000225277">
    <property type="component" value="Unassembled WGS sequence"/>
</dbReference>
<dbReference type="PANTHER" id="PTHR13031">
    <property type="entry name" value="RIBONUCLEASE P SUBUNIT P30"/>
    <property type="match status" value="1"/>
</dbReference>
<reference evidence="5 6" key="1">
    <citation type="submission" date="2016-03" db="EMBL/GenBank/DDBJ databases">
        <authorList>
            <person name="Ploux O."/>
        </authorList>
    </citation>
    <scope>NUCLEOTIDE SEQUENCE [LARGE SCALE GENOMIC DNA]</scope>
    <source>
        <strain evidence="5 6">URUG2</strain>
    </source>
</reference>
<dbReference type="Gene3D" id="3.20.20.140">
    <property type="entry name" value="Metal-dependent hydrolases"/>
    <property type="match status" value="1"/>
</dbReference>
<evidence type="ECO:0000313" key="6">
    <source>
        <dbReference type="Proteomes" id="UP000225277"/>
    </source>
</evidence>
<protein>
    <submittedName>
        <fullName evidence="5">Related to ribonuclease P complex subunit Pop2</fullName>
    </submittedName>
</protein>
<dbReference type="Pfam" id="PF01876">
    <property type="entry name" value="RNase_P_p30"/>
    <property type="match status" value="1"/>
</dbReference>